<comment type="similarity">
    <text evidence="1">Belongs to the membrane fusion protein (MFP) (TC 8.A.1) family.</text>
</comment>
<dbReference type="NCBIfam" id="TIGR01730">
    <property type="entry name" value="RND_mfp"/>
    <property type="match status" value="1"/>
</dbReference>
<reference evidence="6 7" key="1">
    <citation type="submission" date="2024-02" db="EMBL/GenBank/DDBJ databases">
        <title>Roseovarius strain W115 nov., isolated from a marine algae.</title>
        <authorList>
            <person name="Lee M.W."/>
            <person name="Lee J.K."/>
            <person name="Kim J.M."/>
            <person name="Choi D.G."/>
            <person name="Baek J.H."/>
            <person name="Bayburt H."/>
            <person name="Jung J.J."/>
            <person name="Han D.M."/>
            <person name="Jeon C.O."/>
        </authorList>
    </citation>
    <scope>NUCLEOTIDE SEQUENCE [LARGE SCALE GENOMIC DNA]</scope>
    <source>
        <strain evidence="6 7">W115</strain>
    </source>
</reference>
<dbReference type="InterPro" id="IPR058637">
    <property type="entry name" value="YknX-like_C"/>
</dbReference>
<feature type="domain" description="Multidrug resistance protein MdtA-like barrel-sandwich hybrid" evidence="3">
    <location>
        <begin position="70"/>
        <end position="191"/>
    </location>
</feature>
<gene>
    <name evidence="6" type="ORF">RZS32_014040</name>
</gene>
<dbReference type="Gene3D" id="2.40.420.20">
    <property type="match status" value="1"/>
</dbReference>
<dbReference type="Gene3D" id="2.40.30.170">
    <property type="match status" value="1"/>
</dbReference>
<evidence type="ECO:0000259" key="4">
    <source>
        <dbReference type="Pfam" id="PF25954"/>
    </source>
</evidence>
<evidence type="ECO:0000256" key="2">
    <source>
        <dbReference type="SAM" id="Coils"/>
    </source>
</evidence>
<dbReference type="Pfam" id="PF25989">
    <property type="entry name" value="YknX_C"/>
    <property type="match status" value="1"/>
</dbReference>
<dbReference type="Pfam" id="PF25917">
    <property type="entry name" value="BSH_RND"/>
    <property type="match status" value="1"/>
</dbReference>
<dbReference type="SUPFAM" id="SSF111369">
    <property type="entry name" value="HlyD-like secretion proteins"/>
    <property type="match status" value="1"/>
</dbReference>
<evidence type="ECO:0000256" key="1">
    <source>
        <dbReference type="ARBA" id="ARBA00009477"/>
    </source>
</evidence>
<dbReference type="Gene3D" id="2.40.50.100">
    <property type="match status" value="1"/>
</dbReference>
<sequence>MSVVKQLLILCCLAGLAYGGYEGYRAYLLPQEEAETDDPPRPVTIEVAKAKTSRISETVEAVGTTRALRSIEIVPEDEGRVVTLNITPGAKVKQGDVLVKLDETIERADLAEARARMTEQELALARIERLLSTSAVSQASLEEATARLAEAEAALERARQRLANRTIDAPFDGIVGLSEIDAGARIEAGDMIARLDDLSQVELEFSLPETLFGRVNTGLSIAATSPAFPDKRFEGRIEAVDSRIDPIARAFRTRAVIPNPEGLLPAGMFMSLTLILSELEALTVPEEAIVFQAAATYVFLIEGEEARRVSVTTGPRRDGRIAVLSGLEEGDIVAIRGLARLRDGSTVVIKAEGNEGTAAQDGDS</sequence>
<name>A0ABZ2TIB9_9RHOB</name>
<evidence type="ECO:0000313" key="6">
    <source>
        <dbReference type="EMBL" id="WYK17518.1"/>
    </source>
</evidence>
<keyword evidence="7" id="KW-1185">Reference proteome</keyword>
<feature type="domain" description="YknX-like C-terminal permuted SH3-like" evidence="5">
    <location>
        <begin position="281"/>
        <end position="348"/>
    </location>
</feature>
<dbReference type="Proteomes" id="UP001281305">
    <property type="component" value="Chromosome"/>
</dbReference>
<dbReference type="InterPro" id="IPR058792">
    <property type="entry name" value="Beta-barrel_RND_2"/>
</dbReference>
<dbReference type="InterPro" id="IPR058625">
    <property type="entry name" value="MdtA-like_BSH"/>
</dbReference>
<dbReference type="RefSeq" id="WP_317057587.1">
    <property type="nucleotide sequence ID" value="NZ_CP146606.1"/>
</dbReference>
<evidence type="ECO:0000313" key="7">
    <source>
        <dbReference type="Proteomes" id="UP001281305"/>
    </source>
</evidence>
<keyword evidence="2" id="KW-0175">Coiled coil</keyword>
<proteinExistence type="inferred from homology"/>
<evidence type="ECO:0000259" key="5">
    <source>
        <dbReference type="Pfam" id="PF25989"/>
    </source>
</evidence>
<feature type="domain" description="CusB-like beta-barrel" evidence="4">
    <location>
        <begin position="203"/>
        <end position="274"/>
    </location>
</feature>
<feature type="coiled-coil region" evidence="2">
    <location>
        <begin position="101"/>
        <end position="168"/>
    </location>
</feature>
<dbReference type="InterPro" id="IPR006143">
    <property type="entry name" value="RND_pump_MFP"/>
</dbReference>
<dbReference type="PANTHER" id="PTHR30469:SF11">
    <property type="entry name" value="BLL4320 PROTEIN"/>
    <property type="match status" value="1"/>
</dbReference>
<evidence type="ECO:0000259" key="3">
    <source>
        <dbReference type="Pfam" id="PF25917"/>
    </source>
</evidence>
<dbReference type="PANTHER" id="PTHR30469">
    <property type="entry name" value="MULTIDRUG RESISTANCE PROTEIN MDTA"/>
    <property type="match status" value="1"/>
</dbReference>
<dbReference type="EMBL" id="CP146606">
    <property type="protein sequence ID" value="WYK17518.1"/>
    <property type="molecule type" value="Genomic_DNA"/>
</dbReference>
<organism evidence="6 7">
    <name type="scientific">Roseovarius rhodophyticola</name>
    <dbReference type="NCBI Taxonomy" id="3080827"/>
    <lineage>
        <taxon>Bacteria</taxon>
        <taxon>Pseudomonadati</taxon>
        <taxon>Pseudomonadota</taxon>
        <taxon>Alphaproteobacteria</taxon>
        <taxon>Rhodobacterales</taxon>
        <taxon>Roseobacteraceae</taxon>
        <taxon>Roseovarius</taxon>
    </lineage>
</organism>
<dbReference type="Pfam" id="PF25954">
    <property type="entry name" value="Beta-barrel_RND_2"/>
    <property type="match status" value="1"/>
</dbReference>
<accession>A0ABZ2TIB9</accession>
<protein>
    <submittedName>
        <fullName evidence="6">Efflux RND transporter periplasmic adaptor subunit</fullName>
    </submittedName>
</protein>
<dbReference type="Gene3D" id="1.10.287.470">
    <property type="entry name" value="Helix hairpin bin"/>
    <property type="match status" value="1"/>
</dbReference>